<dbReference type="KEGG" id="alka:J0B03_01080"/>
<dbReference type="GO" id="GO:0006298">
    <property type="term" value="P:mismatch repair"/>
    <property type="evidence" value="ECO:0007669"/>
    <property type="project" value="TreeGrafter"/>
</dbReference>
<dbReference type="GO" id="GO:0030145">
    <property type="term" value="F:manganese ion binding"/>
    <property type="evidence" value="ECO:0007669"/>
    <property type="project" value="UniProtKB-UniRule"/>
</dbReference>
<feature type="binding site" evidence="14 15">
    <location>
        <position position="81"/>
    </location>
    <ligand>
        <name>a divalent metal cation</name>
        <dbReference type="ChEBI" id="CHEBI:60240"/>
    </ligand>
</feature>
<evidence type="ECO:0000256" key="11">
    <source>
        <dbReference type="ARBA" id="ARBA00022759"/>
    </source>
</evidence>
<gene>
    <name evidence="14" type="primary">rnhB</name>
    <name evidence="18" type="ORF">J0B03_01080</name>
</gene>
<dbReference type="EC" id="3.1.26.4" evidence="6 14"/>
<evidence type="ECO:0000256" key="14">
    <source>
        <dbReference type="HAMAP-Rule" id="MF_00052"/>
    </source>
</evidence>
<dbReference type="PANTHER" id="PTHR10954:SF18">
    <property type="entry name" value="RIBONUCLEASE HII"/>
    <property type="match status" value="1"/>
</dbReference>
<name>A0A974XH97_9FIRM</name>
<protein>
    <recommendedName>
        <fullName evidence="7 14">Ribonuclease HII</fullName>
        <shortName evidence="14">RNase HII</shortName>
        <ecNumber evidence="6 14">3.1.26.4</ecNumber>
    </recommendedName>
</protein>
<evidence type="ECO:0000256" key="12">
    <source>
        <dbReference type="ARBA" id="ARBA00022801"/>
    </source>
</evidence>
<keyword evidence="12 14" id="KW-0378">Hydrolase</keyword>
<evidence type="ECO:0000256" key="6">
    <source>
        <dbReference type="ARBA" id="ARBA00012180"/>
    </source>
</evidence>
<keyword evidence="11 14" id="KW-0255">Endonuclease</keyword>
<dbReference type="CDD" id="cd07182">
    <property type="entry name" value="RNase_HII_bacteria_HII_like"/>
    <property type="match status" value="1"/>
</dbReference>
<evidence type="ECO:0000256" key="5">
    <source>
        <dbReference type="ARBA" id="ARBA00007383"/>
    </source>
</evidence>
<comment type="cofactor">
    <cofactor evidence="14 15">
        <name>Mn(2+)</name>
        <dbReference type="ChEBI" id="CHEBI:29035"/>
    </cofactor>
    <cofactor evidence="14 15">
        <name>Mg(2+)</name>
        <dbReference type="ChEBI" id="CHEBI:18420"/>
    </cofactor>
    <text evidence="14 15">Manganese or magnesium. Binds 1 divalent metal ion per monomer in the absence of substrate. May bind a second metal ion after substrate binding.</text>
</comment>
<dbReference type="GO" id="GO:0005737">
    <property type="term" value="C:cytoplasm"/>
    <property type="evidence" value="ECO:0007669"/>
    <property type="project" value="UniProtKB-SubCell"/>
</dbReference>
<accession>A0A974XH97</accession>
<dbReference type="PANTHER" id="PTHR10954">
    <property type="entry name" value="RIBONUCLEASE H2 SUBUNIT A"/>
    <property type="match status" value="1"/>
</dbReference>
<evidence type="ECO:0000256" key="2">
    <source>
        <dbReference type="ARBA" id="ARBA00001946"/>
    </source>
</evidence>
<dbReference type="SUPFAM" id="SSF53098">
    <property type="entry name" value="Ribonuclease H-like"/>
    <property type="match status" value="1"/>
</dbReference>
<dbReference type="GO" id="GO:0004523">
    <property type="term" value="F:RNA-DNA hybrid ribonuclease activity"/>
    <property type="evidence" value="ECO:0007669"/>
    <property type="project" value="UniProtKB-UniRule"/>
</dbReference>
<evidence type="ECO:0000256" key="15">
    <source>
        <dbReference type="PROSITE-ProRule" id="PRU01319"/>
    </source>
</evidence>
<comment type="function">
    <text evidence="3 14 16">Endonuclease that specifically degrades the RNA of RNA-DNA hybrids.</text>
</comment>
<evidence type="ECO:0000256" key="4">
    <source>
        <dbReference type="ARBA" id="ARBA00004496"/>
    </source>
</evidence>
<proteinExistence type="inferred from homology"/>
<evidence type="ECO:0000256" key="3">
    <source>
        <dbReference type="ARBA" id="ARBA00004065"/>
    </source>
</evidence>
<dbReference type="InterPro" id="IPR024567">
    <property type="entry name" value="RNase_HII/HIII_dom"/>
</dbReference>
<feature type="binding site" evidence="14 15">
    <location>
        <position position="173"/>
    </location>
    <ligand>
        <name>a divalent metal cation</name>
        <dbReference type="ChEBI" id="CHEBI:60240"/>
    </ligand>
</feature>
<sequence length="257" mass="29158">MGISQKSIKEIKELMESVDPGEYPSWIETLSLDERAGVRQIANTLEHRIKSARLEADRLLEMKKMEENFRTHGFRLVGGMDEVGRGPLAGPVVSCAILLPEDSMVEKVNDSKKLNETTREKLYETLLKNALSVGIGLVENTEIDRINILQATKKSMHLALDQMERKPDLILVDAMELKGLDLEQRAIIKGDARCYSIAAASIVAKVHRDRIMEAYHEIYPMYHFDSNKGYGTKEHVEAIQKYGLSPIHRRSFCTNFL</sequence>
<feature type="binding site" evidence="14 15">
    <location>
        <position position="82"/>
    </location>
    <ligand>
        <name>a divalent metal cation</name>
        <dbReference type="ChEBI" id="CHEBI:60240"/>
    </ligand>
</feature>
<comment type="cofactor">
    <cofactor evidence="2">
        <name>Mg(2+)</name>
        <dbReference type="ChEBI" id="CHEBI:18420"/>
    </cofactor>
</comment>
<evidence type="ECO:0000256" key="9">
    <source>
        <dbReference type="ARBA" id="ARBA00022722"/>
    </source>
</evidence>
<dbReference type="Gene3D" id="3.30.420.10">
    <property type="entry name" value="Ribonuclease H-like superfamily/Ribonuclease H"/>
    <property type="match status" value="1"/>
</dbReference>
<evidence type="ECO:0000259" key="17">
    <source>
        <dbReference type="PROSITE" id="PS51975"/>
    </source>
</evidence>
<dbReference type="GO" id="GO:0032299">
    <property type="term" value="C:ribonuclease H2 complex"/>
    <property type="evidence" value="ECO:0007669"/>
    <property type="project" value="TreeGrafter"/>
</dbReference>
<evidence type="ECO:0000256" key="10">
    <source>
        <dbReference type="ARBA" id="ARBA00022723"/>
    </source>
</evidence>
<dbReference type="GO" id="GO:0043137">
    <property type="term" value="P:DNA replication, removal of RNA primer"/>
    <property type="evidence" value="ECO:0007669"/>
    <property type="project" value="TreeGrafter"/>
</dbReference>
<evidence type="ECO:0000256" key="7">
    <source>
        <dbReference type="ARBA" id="ARBA00019179"/>
    </source>
</evidence>
<organism evidence="18 19">
    <name type="scientific">Alkalibacter rhizosphaerae</name>
    <dbReference type="NCBI Taxonomy" id="2815577"/>
    <lineage>
        <taxon>Bacteria</taxon>
        <taxon>Bacillati</taxon>
        <taxon>Bacillota</taxon>
        <taxon>Clostridia</taxon>
        <taxon>Eubacteriales</taxon>
        <taxon>Eubacteriaceae</taxon>
        <taxon>Alkalibacter</taxon>
    </lineage>
</organism>
<evidence type="ECO:0000256" key="16">
    <source>
        <dbReference type="RuleBase" id="RU003515"/>
    </source>
</evidence>
<keyword evidence="9 14" id="KW-0540">Nuclease</keyword>
<dbReference type="GO" id="GO:0003723">
    <property type="term" value="F:RNA binding"/>
    <property type="evidence" value="ECO:0007669"/>
    <property type="project" value="UniProtKB-UniRule"/>
</dbReference>
<dbReference type="PROSITE" id="PS51975">
    <property type="entry name" value="RNASE_H_2"/>
    <property type="match status" value="1"/>
</dbReference>
<keyword evidence="19" id="KW-1185">Reference proteome</keyword>
<keyword evidence="10 14" id="KW-0479">Metal-binding</keyword>
<dbReference type="EMBL" id="CP071444">
    <property type="protein sequence ID" value="QSX08715.1"/>
    <property type="molecule type" value="Genomic_DNA"/>
</dbReference>
<dbReference type="NCBIfam" id="NF000595">
    <property type="entry name" value="PRK00015.1-3"/>
    <property type="match status" value="1"/>
</dbReference>
<keyword evidence="13 14" id="KW-0464">Manganese</keyword>
<comment type="subcellular location">
    <subcellularLocation>
        <location evidence="4 14">Cytoplasm</location>
    </subcellularLocation>
</comment>
<dbReference type="Proteomes" id="UP000663499">
    <property type="component" value="Chromosome"/>
</dbReference>
<dbReference type="InterPro" id="IPR012337">
    <property type="entry name" value="RNaseH-like_sf"/>
</dbReference>
<evidence type="ECO:0000256" key="13">
    <source>
        <dbReference type="ARBA" id="ARBA00023211"/>
    </source>
</evidence>
<dbReference type="AlphaFoldDB" id="A0A974XH97"/>
<dbReference type="RefSeq" id="WP_207300056.1">
    <property type="nucleotide sequence ID" value="NZ_CP071444.1"/>
</dbReference>
<dbReference type="NCBIfam" id="NF000594">
    <property type="entry name" value="PRK00015.1-1"/>
    <property type="match status" value="1"/>
</dbReference>
<keyword evidence="8 14" id="KW-0963">Cytoplasm</keyword>
<comment type="similarity">
    <text evidence="5 14 16">Belongs to the RNase HII family.</text>
</comment>
<evidence type="ECO:0000256" key="8">
    <source>
        <dbReference type="ARBA" id="ARBA00022490"/>
    </source>
</evidence>
<dbReference type="FunFam" id="3.30.420.10:FF:000006">
    <property type="entry name" value="Ribonuclease HII"/>
    <property type="match status" value="1"/>
</dbReference>
<dbReference type="InterPro" id="IPR036397">
    <property type="entry name" value="RNaseH_sf"/>
</dbReference>
<comment type="catalytic activity">
    <reaction evidence="1 14 15 16">
        <text>Endonucleolytic cleavage to 5'-phosphomonoester.</text>
        <dbReference type="EC" id="3.1.26.4"/>
    </reaction>
</comment>
<evidence type="ECO:0000313" key="18">
    <source>
        <dbReference type="EMBL" id="QSX08715.1"/>
    </source>
</evidence>
<reference evidence="18" key="1">
    <citation type="submission" date="2021-03" db="EMBL/GenBank/DDBJ databases">
        <title>Alkalibacter marinus sp. nov., isolated from tidal flat sediment.</title>
        <authorList>
            <person name="Namirimu T."/>
            <person name="Yang J.-A."/>
            <person name="Yang S.-H."/>
            <person name="Kim Y.-J."/>
            <person name="Kwon K.K."/>
        </authorList>
    </citation>
    <scope>NUCLEOTIDE SEQUENCE</scope>
    <source>
        <strain evidence="18">ES005</strain>
    </source>
</reference>
<dbReference type="InterPro" id="IPR001352">
    <property type="entry name" value="RNase_HII/HIII"/>
</dbReference>
<evidence type="ECO:0000256" key="1">
    <source>
        <dbReference type="ARBA" id="ARBA00000077"/>
    </source>
</evidence>
<feature type="domain" description="RNase H type-2" evidence="17">
    <location>
        <begin position="75"/>
        <end position="257"/>
    </location>
</feature>
<dbReference type="Pfam" id="PF01351">
    <property type="entry name" value="RNase_HII"/>
    <property type="match status" value="1"/>
</dbReference>
<dbReference type="InterPro" id="IPR022898">
    <property type="entry name" value="RNase_HII"/>
</dbReference>
<evidence type="ECO:0000313" key="19">
    <source>
        <dbReference type="Proteomes" id="UP000663499"/>
    </source>
</evidence>
<dbReference type="HAMAP" id="MF_00052_B">
    <property type="entry name" value="RNase_HII_B"/>
    <property type="match status" value="1"/>
</dbReference>